<dbReference type="Gene3D" id="3.30.70.20">
    <property type="match status" value="1"/>
</dbReference>
<reference evidence="1" key="1">
    <citation type="submission" date="2021-03" db="EMBL/GenBank/DDBJ databases">
        <authorList>
            <person name="Kanchanasin P."/>
            <person name="Saeng-In P."/>
            <person name="Phongsopitanun W."/>
            <person name="Yuki M."/>
            <person name="Kudo T."/>
            <person name="Ohkuma M."/>
            <person name="Tanasupawat S."/>
        </authorList>
    </citation>
    <scope>NUCLEOTIDE SEQUENCE</scope>
    <source>
        <strain evidence="1">GKU 128</strain>
    </source>
</reference>
<evidence type="ECO:0000313" key="2">
    <source>
        <dbReference type="Proteomes" id="UP000669179"/>
    </source>
</evidence>
<accession>A0A939PLR2</accession>
<dbReference type="Pfam" id="PF13459">
    <property type="entry name" value="Fer4_15"/>
    <property type="match status" value="1"/>
</dbReference>
<keyword evidence="2" id="KW-1185">Reference proteome</keyword>
<dbReference type="AlphaFoldDB" id="A0A939PLR2"/>
<dbReference type="RefSeq" id="WP_208262897.1">
    <property type="nucleotide sequence ID" value="NZ_JAGEOJ010000028.1"/>
</dbReference>
<dbReference type="EMBL" id="JAGEOJ010000028">
    <property type="protein sequence ID" value="MBO2454667.1"/>
    <property type="molecule type" value="Genomic_DNA"/>
</dbReference>
<comment type="caution">
    <text evidence="1">The sequence shown here is derived from an EMBL/GenBank/DDBJ whole genome shotgun (WGS) entry which is preliminary data.</text>
</comment>
<organism evidence="1 2">
    <name type="scientific">Actinomadura barringtoniae</name>
    <dbReference type="NCBI Taxonomy" id="1427535"/>
    <lineage>
        <taxon>Bacteria</taxon>
        <taxon>Bacillati</taxon>
        <taxon>Actinomycetota</taxon>
        <taxon>Actinomycetes</taxon>
        <taxon>Streptosporangiales</taxon>
        <taxon>Thermomonosporaceae</taxon>
        <taxon>Actinomadura</taxon>
    </lineage>
</organism>
<evidence type="ECO:0000313" key="1">
    <source>
        <dbReference type="EMBL" id="MBO2454667.1"/>
    </source>
</evidence>
<sequence length="62" mass="7038">MRLEIDRIACDGAGLCAELLPELIELDEWGYPIMNDPQVPDELRSPAREAVALCPRLALYRR</sequence>
<dbReference type="Proteomes" id="UP000669179">
    <property type="component" value="Unassembled WGS sequence"/>
</dbReference>
<proteinExistence type="predicted"/>
<dbReference type="SUPFAM" id="SSF54862">
    <property type="entry name" value="4Fe-4S ferredoxins"/>
    <property type="match status" value="1"/>
</dbReference>
<name>A0A939PLR2_9ACTN</name>
<gene>
    <name evidence="1" type="ORF">J4573_46795</name>
</gene>
<protein>
    <submittedName>
        <fullName evidence="1">Ferredoxin</fullName>
    </submittedName>
</protein>